<name>A0A401G686_9APHY</name>
<comment type="caution">
    <text evidence="4">The sequence shown here is derived from an EMBL/GenBank/DDBJ whole genome shotgun (WGS) entry which is preliminary data.</text>
</comment>
<dbReference type="Pfam" id="PF00076">
    <property type="entry name" value="RRM_1"/>
    <property type="match status" value="1"/>
</dbReference>
<dbReference type="SMART" id="SM00360">
    <property type="entry name" value="RRM"/>
    <property type="match status" value="2"/>
</dbReference>
<dbReference type="EMBL" id="BFAD01000001">
    <property type="protein sequence ID" value="GBE77675.1"/>
    <property type="molecule type" value="Genomic_DNA"/>
</dbReference>
<feature type="compositionally biased region" description="Basic and acidic residues" evidence="2">
    <location>
        <begin position="560"/>
        <end position="576"/>
    </location>
</feature>
<sequence>MQITERRKLRRRWEEAAATVCSRPEMEEVAAATTVDGQQCALNSFSELAGAHRSSPSPRHSSHPPYKTPCLHRVCSLESSAIPATHNDTDYFLYLISLTMPPKYPARERTWGTRYDTLGSSPPPSPSKHVPPPIAIPHSPPTSVALSSDSRDMRDTTGEGPAVVSPNPVLKPDKVSHDASIFVGSLPSNVDHAELTRLLYEHLSEHTEVKNVKVVRDSKGGVCAFVQCEDTCVAARLIQALQALPPRPFLGRILRYEPARAFRTLLVSYRHSVKHRPIIGIDDSSDGGVQPEPAYAMRLYRPRNAKYLAILYNAEALNLDASSEESLSDNTVCQDSFTGEGLLLTSCKYDAETLRTLAQAFGTVGQFHPYDSDAEDKRYPHPHDGPRSPDMDPNVWEVKWDHRDDCVSALMTLRRIPFIAVSWAHHASLTSGPISDLRKSSSPFFNPRFSPSSMRTRTISQHHPGPVHDFQRLRITEEYASPKYESGAGAHLQASSSPHMTLSPASDSWAFAHSTPFLGTSSSLVPRVPELQGFRSVAGQRRSPKWSETDFPPLAEMEGAEGHGKDVRRWGDRDPQEASIDELEGGSAVSDSPSSSLSVNASTPVAEYVSQSPRVHERNLVQSQAPASYDPGRRQDINSVPPTPDFCVSPITPLTPRTGHNFPRTPTSAAGMEIMSYADPAQRSFNTPQNGKKSEGREDNPWFGDSGREVDRTTIFVGGLEMYGTNTWDETKLQSLFGRFGHIEDIQFVRPLNKRSAFAFIKFDNTESPARAVLEEHNRIHNGRQIRVQLRDTNPPQRSPWRYSRGRGRFPHAGQTRPHGGYAGGSYDGLSLDIGARSTGTPLDPMLLAAGQPERLSDNSFAVAEPTFLNHGGPFSDVRGADHSWLSRPGAHSQVGYAESAGAGIPSDTSSSTKVSSSQADAPGDLHSDTLDSLTPPPPASIGAGSSMDSIPAPMQQYTMTNMGYFPHQPWFHSYSPQYSYPVPFVHGYPGYPAPPAHGLPTFAGSDSANAHMGGQNPWVNMYKPMVPYAPYPTVAPGNDQIQVPQSNMQPPLRPTGFIQGEHGTLIPVYQPEALDQYMSNTQHTQSPPQGPTQGQPPLAWPHYPQVPMYPYAVQSQPMAPSSSQQTQLAQQRGWIPSPAPFIYPAPHQPQGHGLPVPYILPPGSSGSLSSSSSFRGSYTGATQNIHQFAHRSTPPPKPFNRREQHHNPGFNGNRAGHMRPSPHRATRFNDTATTAPYGIADS</sequence>
<feature type="compositionally biased region" description="Low complexity" evidence="2">
    <location>
        <begin position="587"/>
        <end position="602"/>
    </location>
</feature>
<evidence type="ECO:0000256" key="1">
    <source>
        <dbReference type="PROSITE-ProRule" id="PRU00176"/>
    </source>
</evidence>
<evidence type="ECO:0000313" key="4">
    <source>
        <dbReference type="EMBL" id="GBE77675.1"/>
    </source>
</evidence>
<feature type="compositionally biased region" description="Basic residues" evidence="2">
    <location>
        <begin position="1217"/>
        <end position="1227"/>
    </location>
</feature>
<keyword evidence="1" id="KW-0694">RNA-binding</keyword>
<dbReference type="OrthoDB" id="410044at2759"/>
<dbReference type="InParanoid" id="A0A401G686"/>
<feature type="compositionally biased region" description="Pro residues" evidence="2">
    <location>
        <begin position="121"/>
        <end position="140"/>
    </location>
</feature>
<dbReference type="Gene3D" id="3.30.70.330">
    <property type="match status" value="2"/>
</dbReference>
<feature type="domain" description="RRM" evidence="3">
    <location>
        <begin position="713"/>
        <end position="793"/>
    </location>
</feature>
<feature type="region of interest" description="Disordered" evidence="2">
    <location>
        <begin position="679"/>
        <end position="708"/>
    </location>
</feature>
<dbReference type="RefSeq" id="XP_027608588.1">
    <property type="nucleotide sequence ID" value="XM_027752787.1"/>
</dbReference>
<dbReference type="InterPro" id="IPR000504">
    <property type="entry name" value="RRM_dom"/>
</dbReference>
<evidence type="ECO:0000259" key="3">
    <source>
        <dbReference type="PROSITE" id="PS50102"/>
    </source>
</evidence>
<feature type="region of interest" description="Disordered" evidence="2">
    <location>
        <begin position="793"/>
        <end position="824"/>
    </location>
</feature>
<dbReference type="Proteomes" id="UP000287166">
    <property type="component" value="Unassembled WGS sequence"/>
</dbReference>
<dbReference type="InterPro" id="IPR035979">
    <property type="entry name" value="RBD_domain_sf"/>
</dbReference>
<feature type="region of interest" description="Disordered" evidence="2">
    <location>
        <begin position="535"/>
        <end position="643"/>
    </location>
</feature>
<dbReference type="InterPro" id="IPR012677">
    <property type="entry name" value="Nucleotide-bd_a/b_plait_sf"/>
</dbReference>
<feature type="region of interest" description="Disordered" evidence="2">
    <location>
        <begin position="1189"/>
        <end position="1243"/>
    </location>
</feature>
<accession>A0A401G686</accession>
<dbReference type="PROSITE" id="PS50102">
    <property type="entry name" value="RRM"/>
    <property type="match status" value="2"/>
</dbReference>
<gene>
    <name evidence="4" type="ORF">SCP_0105560</name>
</gene>
<feature type="compositionally biased region" description="Basic and acidic residues" evidence="2">
    <location>
        <begin position="692"/>
        <end position="708"/>
    </location>
</feature>
<dbReference type="SUPFAM" id="SSF54928">
    <property type="entry name" value="RNA-binding domain, RBD"/>
    <property type="match status" value="2"/>
</dbReference>
<feature type="region of interest" description="Disordered" evidence="2">
    <location>
        <begin position="114"/>
        <end position="170"/>
    </location>
</feature>
<protein>
    <recommendedName>
        <fullName evidence="3">RRM domain-containing protein</fullName>
    </recommendedName>
</protein>
<keyword evidence="5" id="KW-1185">Reference proteome</keyword>
<dbReference type="InterPro" id="IPR050907">
    <property type="entry name" value="SRSF"/>
</dbReference>
<feature type="compositionally biased region" description="Low complexity" evidence="2">
    <location>
        <begin position="1082"/>
        <end position="1098"/>
    </location>
</feature>
<feature type="compositionally biased region" description="Low complexity" evidence="2">
    <location>
        <begin position="907"/>
        <end position="918"/>
    </location>
</feature>
<dbReference type="STRING" id="139825.A0A401G686"/>
<evidence type="ECO:0000313" key="5">
    <source>
        <dbReference type="Proteomes" id="UP000287166"/>
    </source>
</evidence>
<dbReference type="PANTHER" id="PTHR23147">
    <property type="entry name" value="SERINE/ARGININE RICH SPLICING FACTOR"/>
    <property type="match status" value="1"/>
</dbReference>
<organism evidence="4 5">
    <name type="scientific">Sparassis crispa</name>
    <dbReference type="NCBI Taxonomy" id="139825"/>
    <lineage>
        <taxon>Eukaryota</taxon>
        <taxon>Fungi</taxon>
        <taxon>Dikarya</taxon>
        <taxon>Basidiomycota</taxon>
        <taxon>Agaricomycotina</taxon>
        <taxon>Agaricomycetes</taxon>
        <taxon>Polyporales</taxon>
        <taxon>Sparassidaceae</taxon>
        <taxon>Sparassis</taxon>
    </lineage>
</organism>
<feature type="region of interest" description="Disordered" evidence="2">
    <location>
        <begin position="1081"/>
        <end position="1102"/>
    </location>
</feature>
<dbReference type="GeneID" id="38774592"/>
<reference evidence="4 5" key="1">
    <citation type="journal article" date="2018" name="Sci. Rep.">
        <title>Genome sequence of the cauliflower mushroom Sparassis crispa (Hanabiratake) and its association with beneficial usage.</title>
        <authorList>
            <person name="Kiyama R."/>
            <person name="Furutani Y."/>
            <person name="Kawaguchi K."/>
            <person name="Nakanishi T."/>
        </authorList>
    </citation>
    <scope>NUCLEOTIDE SEQUENCE [LARGE SCALE GENOMIC DNA]</scope>
</reference>
<dbReference type="AlphaFoldDB" id="A0A401G686"/>
<feature type="region of interest" description="Disordered" evidence="2">
    <location>
        <begin position="900"/>
        <end position="950"/>
    </location>
</feature>
<proteinExistence type="predicted"/>
<dbReference type="GO" id="GO:0003723">
    <property type="term" value="F:RNA binding"/>
    <property type="evidence" value="ECO:0007669"/>
    <property type="project" value="UniProtKB-UniRule"/>
</dbReference>
<evidence type="ECO:0000256" key="2">
    <source>
        <dbReference type="SAM" id="MobiDB-lite"/>
    </source>
</evidence>
<feature type="domain" description="RRM" evidence="3">
    <location>
        <begin position="179"/>
        <end position="261"/>
    </location>
</feature>